<organism evidence="1">
    <name type="scientific">Anguilla anguilla</name>
    <name type="common">European freshwater eel</name>
    <name type="synonym">Muraena anguilla</name>
    <dbReference type="NCBI Taxonomy" id="7936"/>
    <lineage>
        <taxon>Eukaryota</taxon>
        <taxon>Metazoa</taxon>
        <taxon>Chordata</taxon>
        <taxon>Craniata</taxon>
        <taxon>Vertebrata</taxon>
        <taxon>Euteleostomi</taxon>
        <taxon>Actinopterygii</taxon>
        <taxon>Neopterygii</taxon>
        <taxon>Teleostei</taxon>
        <taxon>Anguilliformes</taxon>
        <taxon>Anguillidae</taxon>
        <taxon>Anguilla</taxon>
    </lineage>
</organism>
<name>A0A0E9T1K0_ANGAN</name>
<proteinExistence type="predicted"/>
<accession>A0A0E9T1K0</accession>
<protein>
    <submittedName>
        <fullName evidence="1">Uncharacterized protein</fullName>
    </submittedName>
</protein>
<evidence type="ECO:0000313" key="1">
    <source>
        <dbReference type="EMBL" id="JAH47387.1"/>
    </source>
</evidence>
<dbReference type="AlphaFoldDB" id="A0A0E9T1K0"/>
<sequence length="29" mass="3482">MVQGTQIAFMLKGTHNNSYYYYYLLYLVS</sequence>
<reference evidence="1" key="2">
    <citation type="journal article" date="2015" name="Fish Shellfish Immunol.">
        <title>Early steps in the European eel (Anguilla anguilla)-Vibrio vulnificus interaction in the gills: Role of the RtxA13 toxin.</title>
        <authorList>
            <person name="Callol A."/>
            <person name="Pajuelo D."/>
            <person name="Ebbesson L."/>
            <person name="Teles M."/>
            <person name="MacKenzie S."/>
            <person name="Amaro C."/>
        </authorList>
    </citation>
    <scope>NUCLEOTIDE SEQUENCE</scope>
</reference>
<dbReference type="EMBL" id="GBXM01061190">
    <property type="protein sequence ID" value="JAH47387.1"/>
    <property type="molecule type" value="Transcribed_RNA"/>
</dbReference>
<reference evidence="1" key="1">
    <citation type="submission" date="2014-11" db="EMBL/GenBank/DDBJ databases">
        <authorList>
            <person name="Amaro Gonzalez C."/>
        </authorList>
    </citation>
    <scope>NUCLEOTIDE SEQUENCE</scope>
</reference>